<dbReference type="InterPro" id="IPR009282">
    <property type="entry name" value="DUF937"/>
</dbReference>
<keyword evidence="2" id="KW-1185">Reference proteome</keyword>
<proteinExistence type="predicted"/>
<evidence type="ECO:0000313" key="1">
    <source>
        <dbReference type="EMBL" id="KAA5541819.1"/>
    </source>
</evidence>
<gene>
    <name evidence="1" type="ORF">FYK55_16555</name>
</gene>
<dbReference type="Proteomes" id="UP000324479">
    <property type="component" value="Unassembled WGS sequence"/>
</dbReference>
<comment type="caution">
    <text evidence="1">The sequence shown here is derived from an EMBL/GenBank/DDBJ whole genome shotgun (WGS) entry which is preliminary data.</text>
</comment>
<dbReference type="AlphaFoldDB" id="A0A5M6D7I9"/>
<organism evidence="1 2">
    <name type="scientific">Roseiconus nitratireducens</name>
    <dbReference type="NCBI Taxonomy" id="2605748"/>
    <lineage>
        <taxon>Bacteria</taxon>
        <taxon>Pseudomonadati</taxon>
        <taxon>Planctomycetota</taxon>
        <taxon>Planctomycetia</taxon>
        <taxon>Pirellulales</taxon>
        <taxon>Pirellulaceae</taxon>
        <taxon>Roseiconus</taxon>
    </lineage>
</organism>
<dbReference type="Pfam" id="PF06078">
    <property type="entry name" value="DUF937"/>
    <property type="match status" value="1"/>
</dbReference>
<evidence type="ECO:0000313" key="2">
    <source>
        <dbReference type="Proteomes" id="UP000324479"/>
    </source>
</evidence>
<name>A0A5M6D7I9_9BACT</name>
<accession>A0A5M6D7I9</accession>
<dbReference type="RefSeq" id="WP_150077553.1">
    <property type="nucleotide sequence ID" value="NZ_VWOX01000009.1"/>
</dbReference>
<sequence length="369" mass="38670">MSINLLDLARNVLGDSGIRSLSSLIGEDETKTQSAMDLALPTILGSLLKKASTPQGTREVFEGARHVDTSILGRFGDLISGDPQNSDRLSSLAGSLLPMLLGSNQDSLISKIAGLVGIGKGSSKTLLSALAPLLMAVLGKQVQSGDLGLSDFTQLLQGQKRYVQDALPAEMGRQLGLAEMYDDGVAKARQAAARTGTAGAETGANLWKVLVPLAILAVLGFGIWKLVSQPDREIADTTPTVPAVNVPPDADATVEVNKPPSGEVDWSGLTDTLNESFGNVTKSIAGISDVESAQAAVPEIKQFKDKLTELGLDTLSEQNPTQLASLMAPLVEKLRSAIETAYKIPGVEAILQPAMDGLMQRLGSYAVSV</sequence>
<reference evidence="1 2" key="1">
    <citation type="submission" date="2019-08" db="EMBL/GenBank/DDBJ databases">
        <authorList>
            <person name="Dhanesh K."/>
            <person name="Kumar G."/>
            <person name="Sasikala C."/>
            <person name="Venkata Ramana C."/>
        </authorList>
    </citation>
    <scope>NUCLEOTIDE SEQUENCE [LARGE SCALE GENOMIC DNA]</scope>
    <source>
        <strain evidence="1 2">JC645</strain>
    </source>
</reference>
<dbReference type="EMBL" id="VWOX01000009">
    <property type="protein sequence ID" value="KAA5541819.1"/>
    <property type="molecule type" value="Genomic_DNA"/>
</dbReference>
<protein>
    <submittedName>
        <fullName evidence="1">DUF937 domain-containing protein</fullName>
    </submittedName>
</protein>